<dbReference type="PROSITE" id="PS50075">
    <property type="entry name" value="CARRIER"/>
    <property type="match status" value="1"/>
</dbReference>
<keyword evidence="5" id="KW-0511">Multifunctional enzyme</keyword>
<dbReference type="InterPro" id="IPR020843">
    <property type="entry name" value="ER"/>
</dbReference>
<dbReference type="GO" id="GO:0032259">
    <property type="term" value="P:methylation"/>
    <property type="evidence" value="ECO:0007669"/>
    <property type="project" value="UniProtKB-KW"/>
</dbReference>
<dbReference type="InterPro" id="IPR049900">
    <property type="entry name" value="PKS_mFAS_DH"/>
</dbReference>
<dbReference type="GeneID" id="81583536"/>
<dbReference type="InterPro" id="IPR020807">
    <property type="entry name" value="PKS_DH"/>
</dbReference>
<dbReference type="InterPro" id="IPR050091">
    <property type="entry name" value="PKS_NRPS_Biosynth_Enz"/>
</dbReference>
<dbReference type="Pfam" id="PF08240">
    <property type="entry name" value="ADH_N"/>
    <property type="match status" value="1"/>
</dbReference>
<dbReference type="InterPro" id="IPR006162">
    <property type="entry name" value="Ppantetheine_attach_site"/>
</dbReference>
<dbReference type="SMART" id="SM00825">
    <property type="entry name" value="PKS_KS"/>
    <property type="match status" value="1"/>
</dbReference>
<name>A0AAD6EGY9_9EURO</name>
<dbReference type="InterPro" id="IPR036291">
    <property type="entry name" value="NAD(P)-bd_dom_sf"/>
</dbReference>
<dbReference type="SMART" id="SM00826">
    <property type="entry name" value="PKS_DH"/>
    <property type="match status" value="1"/>
</dbReference>
<dbReference type="InterPro" id="IPR049552">
    <property type="entry name" value="PKS_DH_N"/>
</dbReference>
<dbReference type="SUPFAM" id="SSF50129">
    <property type="entry name" value="GroES-like"/>
    <property type="match status" value="1"/>
</dbReference>
<dbReference type="InterPro" id="IPR036736">
    <property type="entry name" value="ACP-like_sf"/>
</dbReference>
<dbReference type="GO" id="GO:0006633">
    <property type="term" value="P:fatty acid biosynthetic process"/>
    <property type="evidence" value="ECO:0007669"/>
    <property type="project" value="InterPro"/>
</dbReference>
<dbReference type="SUPFAM" id="SSF53901">
    <property type="entry name" value="Thiolase-like"/>
    <property type="match status" value="1"/>
</dbReference>
<evidence type="ECO:0000259" key="9">
    <source>
        <dbReference type="PROSITE" id="PS52019"/>
    </source>
</evidence>
<keyword evidence="2" id="KW-0597">Phosphoprotein</keyword>
<accession>A0AAD6EGY9</accession>
<dbReference type="GO" id="GO:1901336">
    <property type="term" value="P:lactone biosynthetic process"/>
    <property type="evidence" value="ECO:0007669"/>
    <property type="project" value="UniProtKB-ARBA"/>
</dbReference>
<feature type="active site" description="Proton donor; for dehydratase activity" evidence="6">
    <location>
        <position position="1159"/>
    </location>
</feature>
<dbReference type="Pfam" id="PF16197">
    <property type="entry name" value="KAsynt_C_assoc"/>
    <property type="match status" value="1"/>
</dbReference>
<evidence type="ECO:0000256" key="3">
    <source>
        <dbReference type="ARBA" id="ARBA00022603"/>
    </source>
</evidence>
<dbReference type="Gene3D" id="3.90.180.10">
    <property type="entry name" value="Medium-chain alcohol dehydrogenases, catalytic domain"/>
    <property type="match status" value="1"/>
</dbReference>
<keyword evidence="11" id="KW-1185">Reference proteome</keyword>
<protein>
    <recommendedName>
        <fullName evidence="12">Carrier domain-containing protein</fullName>
    </recommendedName>
</protein>
<dbReference type="InterPro" id="IPR016035">
    <property type="entry name" value="Acyl_Trfase/lysoPLipase"/>
</dbReference>
<dbReference type="Pfam" id="PF21089">
    <property type="entry name" value="PKS_DH_N"/>
    <property type="match status" value="1"/>
</dbReference>
<evidence type="ECO:0000313" key="11">
    <source>
        <dbReference type="Proteomes" id="UP001213799"/>
    </source>
</evidence>
<comment type="caution">
    <text evidence="10">The sequence shown here is derived from an EMBL/GenBank/DDBJ whole genome shotgun (WGS) entry which is preliminary data.</text>
</comment>
<dbReference type="InterPro" id="IPR057326">
    <property type="entry name" value="KR_dom"/>
</dbReference>
<dbReference type="FunFam" id="3.40.50.720:FF:000209">
    <property type="entry name" value="Polyketide synthase Pks12"/>
    <property type="match status" value="1"/>
</dbReference>
<dbReference type="Gene3D" id="3.10.129.110">
    <property type="entry name" value="Polyketide synthase dehydratase"/>
    <property type="match status" value="1"/>
</dbReference>
<dbReference type="SMART" id="SM00822">
    <property type="entry name" value="PKS_KR"/>
    <property type="match status" value="1"/>
</dbReference>
<dbReference type="PANTHER" id="PTHR43775">
    <property type="entry name" value="FATTY ACID SYNTHASE"/>
    <property type="match status" value="1"/>
</dbReference>
<dbReference type="Pfam" id="PF23297">
    <property type="entry name" value="ACP_SdgA_C"/>
    <property type="match status" value="1"/>
</dbReference>
<keyword evidence="4" id="KW-0808">Transferase</keyword>
<evidence type="ECO:0000256" key="4">
    <source>
        <dbReference type="ARBA" id="ARBA00022679"/>
    </source>
</evidence>
<dbReference type="InterPro" id="IPR016036">
    <property type="entry name" value="Malonyl_transacylase_ACP-bd"/>
</dbReference>
<dbReference type="Pfam" id="PF08659">
    <property type="entry name" value="KR"/>
    <property type="match status" value="1"/>
</dbReference>
<feature type="domain" description="PKS/mFAS DH" evidence="9">
    <location>
        <begin position="930"/>
        <end position="1252"/>
    </location>
</feature>
<dbReference type="InterPro" id="IPR014043">
    <property type="entry name" value="Acyl_transferase_dom"/>
</dbReference>
<dbReference type="PROSITE" id="PS00012">
    <property type="entry name" value="PHOSPHOPANTETHEINE"/>
    <property type="match status" value="1"/>
</dbReference>
<dbReference type="GO" id="GO:0008168">
    <property type="term" value="F:methyltransferase activity"/>
    <property type="evidence" value="ECO:0007669"/>
    <property type="project" value="UniProtKB-KW"/>
</dbReference>
<feature type="domain" description="Ketosynthase family 3 (KS3)" evidence="8">
    <location>
        <begin position="17"/>
        <end position="442"/>
    </location>
</feature>
<evidence type="ECO:0000256" key="2">
    <source>
        <dbReference type="ARBA" id="ARBA00022553"/>
    </source>
</evidence>
<dbReference type="InterPro" id="IPR032821">
    <property type="entry name" value="PKS_assoc"/>
</dbReference>
<evidence type="ECO:0000256" key="6">
    <source>
        <dbReference type="PROSITE-ProRule" id="PRU01363"/>
    </source>
</evidence>
<dbReference type="Gene3D" id="3.40.47.10">
    <property type="match status" value="1"/>
</dbReference>
<dbReference type="InterPro" id="IPR011032">
    <property type="entry name" value="GroES-like_sf"/>
</dbReference>
<dbReference type="PROSITE" id="PS52019">
    <property type="entry name" value="PKS_MFAS_DH"/>
    <property type="match status" value="1"/>
</dbReference>
<evidence type="ECO:0008006" key="12">
    <source>
        <dbReference type="Google" id="ProtNLM"/>
    </source>
</evidence>
<dbReference type="Gene3D" id="3.40.366.10">
    <property type="entry name" value="Malonyl-Coenzyme A Acyl Carrier Protein, domain 2"/>
    <property type="match status" value="1"/>
</dbReference>
<feature type="domain" description="Carrier" evidence="7">
    <location>
        <begin position="2150"/>
        <end position="2227"/>
    </location>
</feature>
<dbReference type="CDD" id="cd05195">
    <property type="entry name" value="enoyl_red"/>
    <property type="match status" value="1"/>
</dbReference>
<dbReference type="GO" id="GO:0004312">
    <property type="term" value="F:fatty acid synthase activity"/>
    <property type="evidence" value="ECO:0007669"/>
    <property type="project" value="TreeGrafter"/>
</dbReference>
<dbReference type="SMART" id="SM00827">
    <property type="entry name" value="PKS_AT"/>
    <property type="match status" value="1"/>
</dbReference>
<dbReference type="InterPro" id="IPR014031">
    <property type="entry name" value="Ketoacyl_synth_C"/>
</dbReference>
<dbReference type="InterPro" id="IPR056501">
    <property type="entry name" value="NAD-bd_HRPKS_sdrA"/>
</dbReference>
<dbReference type="InterPro" id="IPR009081">
    <property type="entry name" value="PP-bd_ACP"/>
</dbReference>
<evidence type="ECO:0000256" key="5">
    <source>
        <dbReference type="ARBA" id="ARBA00023268"/>
    </source>
</evidence>
<dbReference type="Pfam" id="PF00109">
    <property type="entry name" value="ketoacyl-synt"/>
    <property type="match status" value="1"/>
</dbReference>
<dbReference type="Proteomes" id="UP001213799">
    <property type="component" value="Unassembled WGS sequence"/>
</dbReference>
<dbReference type="Pfam" id="PF02801">
    <property type="entry name" value="Ketoacyl-synt_C"/>
    <property type="match status" value="1"/>
</dbReference>
<keyword evidence="3" id="KW-0489">Methyltransferase</keyword>
<sequence>MNSADSEGAPHSEQGTPQPIAIIGYACRLPGQVTSPNDLWELCTRARSGWSPIPKNRFSIEAFRHPNPSKVGSFNPKGGYFLDEDVAHFDAPFFNLTVQEATSMDPQQRLLLECAYEALESAGIPKENLARRNVGVFAGGSFSDYELNNIRDIETIPMHQATGCTASLQSNRISYFFDLRGPSITVDTACSSSLVALHYAVQSLRSGESKEALVAGCHLNLVPDIWVSMSMSQLLNDEGKTFSFDDRATSGFARGEGSGVIILKPLDAALRDKDPVRAVIVHSGVNQDGRTQGITLPNSQAQEELIWRVYKEANLNPDECGFVEMHGTGTKTGDPIEATAVHASLGRNRTRRNPLYIGSVKSNIGHLEGASGIIAIIKAAMMLDRELMLPNAEFKKANPNIPMSEWNMKVLTTTRPWPSRKKYLSVSNYGFGGTNAHAVLEKAPLSSKAPYEAVEDVEVDPKRKLFLISANDKESLRTRIKDFGIYFEQHPEVFEKTLFGNFAYTLGNKMSQLSYRVGVSATSLDELGIRLAQLKINPSRVLGTPIVSFVFTGQGAQWAQMGVPLIHEYPVYKLAIKRADQYLRDLGAKFSLIEEFEKDASASEIDYPYLSQPACTALQIALVNLLESWGIRPASVVGHSSGEISAAYAAGIYDLEGAMALAYWRGKMTSLLKSSFPFLKGTMIAVGTSREAIQPMLKALSGYATVACVNSPSSVTVSGDASAIDELERVLEDKKLFNQKLRIDVAYHSDHMRKVAEAYLTAIETIQRFPSATASFFSSVFGRSAEPSELDPEYWVANLTSPVLFSDALGKIVSDGETRPNLLVEIGPHSTLKGPIMDTLKSLGPTISKIAYIPTILRQVDAAESVLDTAAAAYVRGVTLNMTGINFPKTNAVNRWFLSNLPRYPWQHGTRYWHVARISQKHTGRDRARNDVLGVLANYSNDLEPTWRNIIRLDEVPYLRDHKMQGVVVYPMAGYLVMAIEAARRRAEQADIQISQFELREVIVGSALVLSDDTDAETTITLRPYAEGTRGPSDIWDEFRVCSWNLKRGWTEHCTGQVRVCSDPKQQAVAISSPFETQTTYTKAQIARIQKSATNYLDTSHMYQVLSDLGAEYGPVFQDIDNCYSSPHHSFGDLHIRDTRNVMPKAFEPPLTIHPSFLDGLLHFAWPLLGQGLGRMALDTLYMPTIIKRVTVNLKVPTTAGEYLKGYCSGSPSLPSPEPTKFDLFATQEGTAEPVITIDGLVMTPLRNPDTHREETRKLCYKADWHPLTEVENAIGNIQDRNGLMESHDHTCIHGDANTNGNIEQQGNTHANGNPIKPNHDLFITHLGKADGIGDKLSIALSEPSGWQISIRTFGEMDLSQKHLVILQTGASSLRYLTENMYEELKNALLNAQAVLWVYWTDSPDAQMTVGLTRTLRSETLARIATLGLAPGDIEYPEKPIQAAISALWPTDGTQPSKDLELKSKGSELFVQRVVEDDVANSFVHNETNDMTISTQLFSQPGRCFKIQIGNPGALDSLYFVDDNPLPLGEDQIELQVKASGLNFKDIVVSMGQLAQSYIGIECSGVVSSVGSNVKNFKVGQRVMAMPGGCFSTYARCSATSAAEIPADMSFEIAATVPVVFCTAYYSLFDLGQLQTGERVLIHAGAGGVGQAAIMLAQMIGADIFATVGSIEKKQFLMTQYGIPEERIFYSRDASFARGIRRATGEVGVDVIVNSLAGDLLRETWECLAPFGRFIEIGKADITKNTRLDMQPFEHNVTFSSVDLTKVGKFKPQLMKRLLDDTCRLISEGSVHPVLPLSIYQISDIEKAFRTLQIGKSMGKIVVVPHEGDQVKVNKYTLSGNRCSGLIVHFQAVAPKTSSTLLRPDASYILIGGTGGLGRSIAKWMSSKGAKNIVLVSRRATINDKVQALIDILTPLGVRIVVKACDVSSQESVEALVNEEMKDLPPIRGVIHGSMVLRDMLFENMSFEDFTAVSCNKVEGAWNLHNTLINSPLEFFIALSSVAGIIGNRGQAAYSAANAFLDGFIEYRKSLGLPGTSIDLAAVSDIGYLANTDAQQRQEVMKNIGGQTIDESEVLALIAAALTGDLERSCSGQCITGLRVDSLENNFWVQDARFSVLYEAARGSLGSSSQSDGPSVPLHVTLSAASSREEALKVCYQALAAKLAQVLVLSLEDMDPSITVVSLGLDSLVAIEIRNWIAREANANVQVLELLSGGSLMALAEIILNKSQAYTRPE</sequence>
<proteinExistence type="predicted"/>
<dbReference type="InterPro" id="IPR018201">
    <property type="entry name" value="Ketoacyl_synth_AS"/>
</dbReference>
<keyword evidence="1" id="KW-0596">Phosphopantetheine</keyword>
<dbReference type="GO" id="GO:0016491">
    <property type="term" value="F:oxidoreductase activity"/>
    <property type="evidence" value="ECO:0007669"/>
    <property type="project" value="InterPro"/>
</dbReference>
<dbReference type="EMBL" id="JAQJAE010000001">
    <property type="protein sequence ID" value="KAJ5617122.1"/>
    <property type="molecule type" value="Genomic_DNA"/>
</dbReference>
<dbReference type="InterPro" id="IPR013154">
    <property type="entry name" value="ADH-like_N"/>
</dbReference>
<dbReference type="Gene3D" id="1.10.1200.10">
    <property type="entry name" value="ACP-like"/>
    <property type="match status" value="1"/>
</dbReference>
<gene>
    <name evidence="10" type="ORF">N7537_002236</name>
</gene>
<dbReference type="CDD" id="cd00833">
    <property type="entry name" value="PKS"/>
    <property type="match status" value="1"/>
</dbReference>
<reference evidence="10" key="1">
    <citation type="journal article" date="2023" name="IMA Fungus">
        <title>Comparative genomic study of the Penicillium genus elucidates a diverse pangenome and 15 lateral gene transfer events.</title>
        <authorList>
            <person name="Petersen C."/>
            <person name="Sorensen T."/>
            <person name="Nielsen M.R."/>
            <person name="Sondergaard T.E."/>
            <person name="Sorensen J.L."/>
            <person name="Fitzpatrick D.A."/>
            <person name="Frisvad J.C."/>
            <person name="Nielsen K.L."/>
        </authorList>
    </citation>
    <scope>NUCLEOTIDE SEQUENCE</scope>
    <source>
        <strain evidence="10">IBT 12815</strain>
    </source>
</reference>
<dbReference type="SMART" id="SM00823">
    <property type="entry name" value="PKS_PP"/>
    <property type="match status" value="1"/>
</dbReference>
<dbReference type="InterPro" id="IPR001227">
    <property type="entry name" value="Ac_transferase_dom_sf"/>
</dbReference>
<dbReference type="InterPro" id="IPR020806">
    <property type="entry name" value="PKS_PP-bd"/>
</dbReference>
<dbReference type="InterPro" id="IPR013968">
    <property type="entry name" value="PKS_KR"/>
</dbReference>
<evidence type="ECO:0000259" key="7">
    <source>
        <dbReference type="PROSITE" id="PS50075"/>
    </source>
</evidence>
<evidence type="ECO:0000313" key="10">
    <source>
        <dbReference type="EMBL" id="KAJ5617122.1"/>
    </source>
</evidence>
<evidence type="ECO:0000259" key="8">
    <source>
        <dbReference type="PROSITE" id="PS52004"/>
    </source>
</evidence>
<dbReference type="PROSITE" id="PS00606">
    <property type="entry name" value="KS3_1"/>
    <property type="match status" value="1"/>
</dbReference>
<dbReference type="PROSITE" id="PS52004">
    <property type="entry name" value="KS3_2"/>
    <property type="match status" value="1"/>
</dbReference>
<dbReference type="SUPFAM" id="SSF52151">
    <property type="entry name" value="FabD/lysophospholipase-like"/>
    <property type="match status" value="1"/>
</dbReference>
<reference evidence="10" key="2">
    <citation type="submission" date="2023-01" db="EMBL/GenBank/DDBJ databases">
        <authorList>
            <person name="Petersen C."/>
        </authorList>
    </citation>
    <scope>NUCLEOTIDE SEQUENCE</scope>
    <source>
        <strain evidence="10">IBT 12815</strain>
    </source>
</reference>
<dbReference type="InterPro" id="IPR049551">
    <property type="entry name" value="PKS_DH_C"/>
</dbReference>
<dbReference type="SUPFAM" id="SSF51735">
    <property type="entry name" value="NAD(P)-binding Rossmann-fold domains"/>
    <property type="match status" value="2"/>
</dbReference>
<dbReference type="InterPro" id="IPR042104">
    <property type="entry name" value="PKS_dehydratase_sf"/>
</dbReference>
<dbReference type="InterPro" id="IPR014030">
    <property type="entry name" value="Ketoacyl_synth_N"/>
</dbReference>
<evidence type="ECO:0000256" key="1">
    <source>
        <dbReference type="ARBA" id="ARBA00022450"/>
    </source>
</evidence>
<dbReference type="GO" id="GO:0031177">
    <property type="term" value="F:phosphopantetheine binding"/>
    <property type="evidence" value="ECO:0007669"/>
    <property type="project" value="InterPro"/>
</dbReference>
<organism evidence="10 11">
    <name type="scientific">Penicillium hordei</name>
    <dbReference type="NCBI Taxonomy" id="40994"/>
    <lineage>
        <taxon>Eukaryota</taxon>
        <taxon>Fungi</taxon>
        <taxon>Dikarya</taxon>
        <taxon>Ascomycota</taxon>
        <taxon>Pezizomycotina</taxon>
        <taxon>Eurotiomycetes</taxon>
        <taxon>Eurotiomycetidae</taxon>
        <taxon>Eurotiales</taxon>
        <taxon>Aspergillaceae</taxon>
        <taxon>Penicillium</taxon>
    </lineage>
</organism>
<dbReference type="GO" id="GO:0004315">
    <property type="term" value="F:3-oxoacyl-[acyl-carrier-protein] synthase activity"/>
    <property type="evidence" value="ECO:0007669"/>
    <property type="project" value="InterPro"/>
</dbReference>
<feature type="active site" description="Proton acceptor; for dehydratase activity" evidence="6">
    <location>
        <position position="962"/>
    </location>
</feature>
<dbReference type="InterPro" id="IPR016039">
    <property type="entry name" value="Thiolase-like"/>
</dbReference>
<dbReference type="Pfam" id="PF13602">
    <property type="entry name" value="ADH_zinc_N_2"/>
    <property type="match status" value="1"/>
</dbReference>
<feature type="region of interest" description="N-terminal hotdog fold" evidence="6">
    <location>
        <begin position="930"/>
        <end position="1065"/>
    </location>
</feature>
<dbReference type="Pfam" id="PF14765">
    <property type="entry name" value="PS-DH"/>
    <property type="match status" value="1"/>
</dbReference>
<dbReference type="Pfam" id="PF23114">
    <property type="entry name" value="NAD-bd_HRPKS_sdrA"/>
    <property type="match status" value="1"/>
</dbReference>
<dbReference type="SMART" id="SM00829">
    <property type="entry name" value="PKS_ER"/>
    <property type="match status" value="1"/>
</dbReference>
<dbReference type="GO" id="GO:0030639">
    <property type="term" value="P:polyketide biosynthetic process"/>
    <property type="evidence" value="ECO:0007669"/>
    <property type="project" value="UniProtKB-ARBA"/>
</dbReference>
<feature type="region of interest" description="C-terminal hotdog fold" evidence="6">
    <location>
        <begin position="1094"/>
        <end position="1252"/>
    </location>
</feature>
<dbReference type="PANTHER" id="PTHR43775:SF13">
    <property type="entry name" value="POLYKETIDE SYNTHASE 1"/>
    <property type="match status" value="1"/>
</dbReference>
<dbReference type="RefSeq" id="XP_056758289.1">
    <property type="nucleotide sequence ID" value="XM_056893294.1"/>
</dbReference>
<dbReference type="Gene3D" id="3.40.50.720">
    <property type="entry name" value="NAD(P)-binding Rossmann-like Domain"/>
    <property type="match status" value="2"/>
</dbReference>
<dbReference type="Pfam" id="PF00698">
    <property type="entry name" value="Acyl_transf_1"/>
    <property type="match status" value="1"/>
</dbReference>
<dbReference type="InterPro" id="IPR020841">
    <property type="entry name" value="PKS_Beta-ketoAc_synthase_dom"/>
</dbReference>
<dbReference type="SUPFAM" id="SSF55048">
    <property type="entry name" value="Probable ACP-binding domain of malonyl-CoA ACP transacylase"/>
    <property type="match status" value="1"/>
</dbReference>
<dbReference type="SUPFAM" id="SSF47336">
    <property type="entry name" value="ACP-like"/>
    <property type="match status" value="1"/>
</dbReference>